<reference evidence="2 3" key="1">
    <citation type="submission" date="2024-06" db="EMBL/GenBank/DDBJ databases">
        <title>Sorghum-associated microbial communities from plants grown in Nebraska, USA.</title>
        <authorList>
            <person name="Schachtman D."/>
        </authorList>
    </citation>
    <scope>NUCLEOTIDE SEQUENCE [LARGE SCALE GENOMIC DNA]</scope>
    <source>
        <strain evidence="2 3">2709</strain>
    </source>
</reference>
<gene>
    <name evidence="2" type="ORF">ABIE13_001467</name>
</gene>
<dbReference type="PANTHER" id="PTHR42928:SF5">
    <property type="entry name" value="BLR1237 PROTEIN"/>
    <property type="match status" value="1"/>
</dbReference>
<name>A0ABV2Q6Z5_9BURK</name>
<organism evidence="2 3">
    <name type="scientific">Ottowia thiooxydans</name>
    <dbReference type="NCBI Taxonomy" id="219182"/>
    <lineage>
        <taxon>Bacteria</taxon>
        <taxon>Pseudomonadati</taxon>
        <taxon>Pseudomonadota</taxon>
        <taxon>Betaproteobacteria</taxon>
        <taxon>Burkholderiales</taxon>
        <taxon>Comamonadaceae</taxon>
        <taxon>Ottowia</taxon>
    </lineage>
</organism>
<dbReference type="CDD" id="cd07012">
    <property type="entry name" value="PBP2_Bug_TTT"/>
    <property type="match status" value="1"/>
</dbReference>
<dbReference type="Proteomes" id="UP001549320">
    <property type="component" value="Unassembled WGS sequence"/>
</dbReference>
<dbReference type="Pfam" id="PF03401">
    <property type="entry name" value="TctC"/>
    <property type="match status" value="1"/>
</dbReference>
<protein>
    <submittedName>
        <fullName evidence="2">Tripartite-type tricarboxylate transporter receptor subunit TctC</fullName>
    </submittedName>
</protein>
<dbReference type="PANTHER" id="PTHR42928">
    <property type="entry name" value="TRICARBOXYLATE-BINDING PROTEIN"/>
    <property type="match status" value="1"/>
</dbReference>
<comment type="caution">
    <text evidence="2">The sequence shown here is derived from an EMBL/GenBank/DDBJ whole genome shotgun (WGS) entry which is preliminary data.</text>
</comment>
<dbReference type="Gene3D" id="3.40.190.150">
    <property type="entry name" value="Bordetella uptake gene, domain 1"/>
    <property type="match status" value="1"/>
</dbReference>
<evidence type="ECO:0000256" key="1">
    <source>
        <dbReference type="ARBA" id="ARBA00006987"/>
    </source>
</evidence>
<dbReference type="EMBL" id="JBEPSH010000003">
    <property type="protein sequence ID" value="MET4576358.1"/>
    <property type="molecule type" value="Genomic_DNA"/>
</dbReference>
<proteinExistence type="inferred from homology"/>
<evidence type="ECO:0000313" key="2">
    <source>
        <dbReference type="EMBL" id="MET4576358.1"/>
    </source>
</evidence>
<keyword evidence="2" id="KW-0675">Receptor</keyword>
<dbReference type="PIRSF" id="PIRSF017082">
    <property type="entry name" value="YflP"/>
    <property type="match status" value="1"/>
</dbReference>
<dbReference type="Gene3D" id="3.40.190.10">
    <property type="entry name" value="Periplasmic binding protein-like II"/>
    <property type="match status" value="1"/>
</dbReference>
<dbReference type="InterPro" id="IPR005064">
    <property type="entry name" value="BUG"/>
</dbReference>
<evidence type="ECO:0000313" key="3">
    <source>
        <dbReference type="Proteomes" id="UP001549320"/>
    </source>
</evidence>
<dbReference type="InterPro" id="IPR042100">
    <property type="entry name" value="Bug_dom1"/>
</dbReference>
<comment type="similarity">
    <text evidence="1">Belongs to the UPF0065 (bug) family.</text>
</comment>
<keyword evidence="3" id="KW-1185">Reference proteome</keyword>
<dbReference type="RefSeq" id="WP_354442445.1">
    <property type="nucleotide sequence ID" value="NZ_JBEPSH010000003.1"/>
</dbReference>
<sequence length="313" mass="33209">MPTRRTLLLLPFAAGVGAVWAIPTWPVGSIRILVAYPTGGVSDLVARALAREWSERLKVPVLVENRPGAGGTLALELLSRTPPDGHTLVFTASAAMGMLRDAAASRSSSQNIAPMLAVPVAGVMRTPLLLVGTSALEGHTLADMVSYARRHPGSLRWATTGEGTTGHRVLQRISRQADLQIVHIPYKGGGQQLTDALGGHFEVLSTNVAPTQLAALRKGGFKALAVGAPARLPLLPDVPTLAELGYPQANLDSLFGLFAAHGTPPELVERINQSIEQALRAPAIRARLQDASNQLFEGSAKEFANQVERETSR</sequence>
<accession>A0ABV2Q6Z5</accession>
<dbReference type="SUPFAM" id="SSF53850">
    <property type="entry name" value="Periplasmic binding protein-like II"/>
    <property type="match status" value="1"/>
</dbReference>